<dbReference type="SUPFAM" id="SSF48403">
    <property type="entry name" value="Ankyrin repeat"/>
    <property type="match status" value="1"/>
</dbReference>
<dbReference type="AlphaFoldDB" id="A0A225WT62"/>
<dbReference type="Proteomes" id="UP000198211">
    <property type="component" value="Unassembled WGS sequence"/>
</dbReference>
<dbReference type="InterPro" id="IPR002110">
    <property type="entry name" value="Ankyrin_rpt"/>
</dbReference>
<dbReference type="InterPro" id="IPR052050">
    <property type="entry name" value="SecEffector_AnkRepeat"/>
</dbReference>
<organism evidence="1 2">
    <name type="scientific">Phytophthora megakarya</name>
    <dbReference type="NCBI Taxonomy" id="4795"/>
    <lineage>
        <taxon>Eukaryota</taxon>
        <taxon>Sar</taxon>
        <taxon>Stramenopiles</taxon>
        <taxon>Oomycota</taxon>
        <taxon>Peronosporomycetes</taxon>
        <taxon>Peronosporales</taxon>
        <taxon>Peronosporaceae</taxon>
        <taxon>Phytophthora</taxon>
    </lineage>
</organism>
<gene>
    <name evidence="1" type="ORF">PHMEG_0004715</name>
</gene>
<dbReference type="Pfam" id="PF13637">
    <property type="entry name" value="Ank_4"/>
    <property type="match status" value="1"/>
</dbReference>
<keyword evidence="2" id="KW-1185">Reference proteome</keyword>
<dbReference type="Gene3D" id="1.25.40.20">
    <property type="entry name" value="Ankyrin repeat-containing domain"/>
    <property type="match status" value="1"/>
</dbReference>
<protein>
    <submittedName>
        <fullName evidence="1">Uncharacterized protein</fullName>
    </submittedName>
</protein>
<proteinExistence type="predicted"/>
<dbReference type="STRING" id="4795.A0A225WT62"/>
<dbReference type="InterPro" id="IPR036770">
    <property type="entry name" value="Ankyrin_rpt-contain_sf"/>
</dbReference>
<name>A0A225WT62_9STRA</name>
<dbReference type="PANTHER" id="PTHR46586">
    <property type="entry name" value="ANKYRIN REPEAT-CONTAINING PROTEIN"/>
    <property type="match status" value="1"/>
</dbReference>
<accession>A0A225WT62</accession>
<reference evidence="2" key="1">
    <citation type="submission" date="2017-03" db="EMBL/GenBank/DDBJ databases">
        <title>Phytopthora megakarya and P. palmivora, two closely related causual agents of cacao black pod achieved similar genome size and gene model numbers by different mechanisms.</title>
        <authorList>
            <person name="Ali S."/>
            <person name="Shao J."/>
            <person name="Larry D.J."/>
            <person name="Kronmiller B."/>
            <person name="Shen D."/>
            <person name="Strem M.D."/>
            <person name="Melnick R.L."/>
            <person name="Guiltinan M.J."/>
            <person name="Tyler B.M."/>
            <person name="Meinhardt L.W."/>
            <person name="Bailey B.A."/>
        </authorList>
    </citation>
    <scope>NUCLEOTIDE SEQUENCE [LARGE SCALE GENOMIC DNA]</scope>
    <source>
        <strain evidence="2">zdho120</strain>
    </source>
</reference>
<dbReference type="EMBL" id="NBNE01000286">
    <property type="protein sequence ID" value="OWZ20826.1"/>
    <property type="molecule type" value="Genomic_DNA"/>
</dbReference>
<comment type="caution">
    <text evidence="1">The sequence shown here is derived from an EMBL/GenBank/DDBJ whole genome shotgun (WGS) entry which is preliminary data.</text>
</comment>
<sequence>MGRRQSNSIEDYSVLSAKGSAQLSQQMTKSSTDNLQRAKFKLKQKWQHQEFEVKLGSMNEAFIVSGKTMTLAAQNGCLPISTDPPKDTVLMDSVAHNRHLDIVKYFASTTAVHQCNIQQKNQRDEGTPSQICTQGEMNGAAANGYFEVIEWFDDNRGEGRSSEAMNSAGAGGHLNVIKWLHEFGSERCMTTAMDRPAARGHLKVVKWLHDNTSAGCTTRAMDDAAMNDHFEVVKWLHHKRSEGCTIFALTCCPIYELNVVK</sequence>
<evidence type="ECO:0000313" key="2">
    <source>
        <dbReference type="Proteomes" id="UP000198211"/>
    </source>
</evidence>
<dbReference type="PANTHER" id="PTHR46586:SF3">
    <property type="entry name" value="ANKYRIN REPEAT-CONTAINING PROTEIN"/>
    <property type="match status" value="1"/>
</dbReference>
<evidence type="ECO:0000313" key="1">
    <source>
        <dbReference type="EMBL" id="OWZ20826.1"/>
    </source>
</evidence>